<dbReference type="InterPro" id="IPR029030">
    <property type="entry name" value="Caspase-like_dom_sf"/>
</dbReference>
<evidence type="ECO:0000259" key="3">
    <source>
        <dbReference type="Pfam" id="PF18962"/>
    </source>
</evidence>
<dbReference type="Gene3D" id="2.60.40.3800">
    <property type="match status" value="1"/>
</dbReference>
<keyword evidence="1" id="KW-0732">Signal</keyword>
<gene>
    <name evidence="4" type="ORF">AMJ83_01815</name>
</gene>
<evidence type="ECO:0000313" key="5">
    <source>
        <dbReference type="Proteomes" id="UP000051373"/>
    </source>
</evidence>
<dbReference type="Pfam" id="PF01364">
    <property type="entry name" value="Peptidase_C25"/>
    <property type="match status" value="1"/>
</dbReference>
<dbReference type="GO" id="GO:0006508">
    <property type="term" value="P:proteolysis"/>
    <property type="evidence" value="ECO:0007669"/>
    <property type="project" value="InterPro"/>
</dbReference>
<dbReference type="InterPro" id="IPR029031">
    <property type="entry name" value="Gingipain_N_sf"/>
</dbReference>
<evidence type="ECO:0000313" key="4">
    <source>
        <dbReference type="EMBL" id="KPK64474.1"/>
    </source>
</evidence>
<comment type="caution">
    <text evidence="4">The sequence shown here is derived from an EMBL/GenBank/DDBJ whole genome shotgun (WGS) entry which is preliminary data.</text>
</comment>
<proteinExistence type="predicted"/>
<feature type="domain" description="Secretion system C-terminal sorting" evidence="3">
    <location>
        <begin position="637"/>
        <end position="711"/>
    </location>
</feature>
<dbReference type="NCBIfam" id="TIGR04183">
    <property type="entry name" value="Por_Secre_tail"/>
    <property type="match status" value="1"/>
</dbReference>
<dbReference type="AlphaFoldDB" id="A0A0S8FWI9"/>
<evidence type="ECO:0000256" key="1">
    <source>
        <dbReference type="ARBA" id="ARBA00022729"/>
    </source>
</evidence>
<dbReference type="Pfam" id="PF18962">
    <property type="entry name" value="Por_Secre_tail"/>
    <property type="match status" value="1"/>
</dbReference>
<dbReference type="SUPFAM" id="SSF52129">
    <property type="entry name" value="Caspase-like"/>
    <property type="match status" value="1"/>
</dbReference>
<dbReference type="Gene3D" id="3.40.50.1460">
    <property type="match status" value="1"/>
</dbReference>
<reference evidence="4 5" key="1">
    <citation type="journal article" date="2015" name="Microbiome">
        <title>Genomic resolution of linkages in carbon, nitrogen, and sulfur cycling among widespread estuary sediment bacteria.</title>
        <authorList>
            <person name="Baker B.J."/>
            <person name="Lazar C.S."/>
            <person name="Teske A.P."/>
            <person name="Dick G.J."/>
        </authorList>
    </citation>
    <scope>NUCLEOTIDE SEQUENCE [LARGE SCALE GENOMIC DNA]</scope>
    <source>
        <strain evidence="4">SM23_42</strain>
    </source>
</reference>
<dbReference type="EMBL" id="LJUJ01000002">
    <property type="protein sequence ID" value="KPK64474.1"/>
    <property type="molecule type" value="Genomic_DNA"/>
</dbReference>
<dbReference type="Proteomes" id="UP000051373">
    <property type="component" value="Unassembled WGS sequence"/>
</dbReference>
<sequence>MKVIWFLTLFVLGWSSVLTVNVSAPKYEFQDNHLVVSDASHINLIGAPDVPSMNVRIALPPGAMVQTVNFHGLRHEIGTALILPAQPPLPLMHGDAAIELQKRFEKSYEMYYESDNVYPSEHGKILSTGGLRKYTLVTVACYHFAYNPRSKIVYYAPNITVEVHYEMPDPLGGRARYWQGLIDDITFDYRAQELIYNWDEAQAWYQTDSPQRANGYYIIIPSAIQNAADALAQHRQGQGYDVHIVTKEYIEANIVGDDMPQKFRNYLRANMLDIGYALLVGFSADMPWRNLVPFNDDPDSPWDDLDYSPIPSDLYLAELTDPDSLSWNSDGDTYYGEVYDANFLPNGDDDPDYHADIHLGRIPYSTQNIIEDICTKLIAFDTDTDVSYKTASLLTGALYYYANENYSGNARMDGADYCEQLLIDSILPRTTATTLYEKGGLAPCTLACTDSLTRSNHIAYWQNKGVMYECHHGNVTLYARKLWAWDDGDNVPETPEITWPPSLMSSDVYQLDNDHPATCFLRSCLCGKPEQTGLGAALLYRGASSVISSSRISWGSNVDPGGIPYHFYERLLQDTTMSNGIIGNSYDIARNDFMDNTMFWIPAYHYNLFGDPALRQFGQLVSVEEDRIQKPAPQLSVFPNPSRGILTIVLHSSLGKKAKFDIYDVSGRLVKSMQIDSSESENASLNMRLPAGVYFVTGSDGDNVFQRKIVITK</sequence>
<dbReference type="Gene3D" id="3.40.50.10390">
    <property type="entry name" value="Gingipain r, domain 1"/>
    <property type="match status" value="1"/>
</dbReference>
<evidence type="ECO:0000259" key="2">
    <source>
        <dbReference type="Pfam" id="PF01364"/>
    </source>
</evidence>
<organism evidence="4 5">
    <name type="scientific">candidate division WOR_3 bacterium SM23_42</name>
    <dbReference type="NCBI Taxonomy" id="1703779"/>
    <lineage>
        <taxon>Bacteria</taxon>
        <taxon>Bacteria division WOR-3</taxon>
    </lineage>
</organism>
<accession>A0A0S8FWI9</accession>
<dbReference type="InterPro" id="IPR038490">
    <property type="entry name" value="Gingipain_propep_sf"/>
</dbReference>
<dbReference type="InterPro" id="IPR001769">
    <property type="entry name" value="Gingipain"/>
</dbReference>
<feature type="domain" description="Gingipain" evidence="2">
    <location>
        <begin position="216"/>
        <end position="615"/>
    </location>
</feature>
<evidence type="ECO:0008006" key="6">
    <source>
        <dbReference type="Google" id="ProtNLM"/>
    </source>
</evidence>
<protein>
    <recommendedName>
        <fullName evidence="6">Secretion system C-terminal sorting domain-containing protein</fullName>
    </recommendedName>
</protein>
<dbReference type="InterPro" id="IPR026444">
    <property type="entry name" value="Secre_tail"/>
</dbReference>
<dbReference type="STRING" id="1703779.AMJ83_01815"/>
<name>A0A0S8FWI9_UNCW3</name>
<dbReference type="GO" id="GO:0008234">
    <property type="term" value="F:cysteine-type peptidase activity"/>
    <property type="evidence" value="ECO:0007669"/>
    <property type="project" value="InterPro"/>
</dbReference>